<sequence length="350" mass="39250">MKVLASAKEAIENFSMPDKVGFGKVLLPIMATCEFKRGEWGELEIRPYAKLELDPTCKVLHYGQEIFEGMKAYNYKGNGPNLFRPLENFKRFNHSARRMAMPEVPNEIFVNAVNTITKMGENFIPKRSGESLYIRPFMIATENNLGIKPSEEFLFMVIASPVESYFSGGSYKVLIERQMVRACPGGMGTAKTGGNYAGALNSGVRTQKLGLHQSLWLSASDRKSIEELSGMNFFAVIDGEIHTPELTETILDGITRRSLIDIARSKGLKVIERKMSIDDLIEDIKSNKCTECFSCGTAAIITPICSLHEESGERYNVKEEFGPTTKMLRETLLGIQEQTVEDQFNWVVKL</sequence>
<evidence type="ECO:0000256" key="7">
    <source>
        <dbReference type="ARBA" id="ARBA00022576"/>
    </source>
</evidence>
<dbReference type="CDD" id="cd01557">
    <property type="entry name" value="BCAT_beta_family"/>
    <property type="match status" value="1"/>
</dbReference>
<reference evidence="19" key="1">
    <citation type="journal article" date="2019" name="Int. J. Syst. Evol. Microbiol.">
        <title>Halobacteriovorax valvorus sp. nov., a novel prokaryotic predator isolated from coastal seawater of China.</title>
        <authorList>
            <person name="Chen M.-X."/>
        </authorList>
    </citation>
    <scope>NUCLEOTIDE SEQUENCE [LARGE SCALE GENOMIC DNA]</scope>
    <source>
        <strain evidence="19">BL9</strain>
    </source>
</reference>
<proteinExistence type="inferred from homology"/>
<dbReference type="Gene3D" id="3.30.470.10">
    <property type="match status" value="1"/>
</dbReference>
<dbReference type="InterPro" id="IPR018300">
    <property type="entry name" value="Aminotrans_IV_CS"/>
</dbReference>
<keyword evidence="7 17" id="KW-0032">Aminotransferase</keyword>
<keyword evidence="9 17" id="KW-0808">Transferase</keyword>
<comment type="caution">
    <text evidence="18">The sequence shown here is derived from an EMBL/GenBank/DDBJ whole genome shotgun (WGS) entry which is preliminary data.</text>
</comment>
<evidence type="ECO:0000256" key="17">
    <source>
        <dbReference type="RuleBase" id="RU004517"/>
    </source>
</evidence>
<dbReference type="NCBIfam" id="NF009897">
    <property type="entry name" value="PRK13357.1"/>
    <property type="match status" value="1"/>
</dbReference>
<dbReference type="PANTHER" id="PTHR11825">
    <property type="entry name" value="SUBGROUP IIII AMINOTRANSFERASE"/>
    <property type="match status" value="1"/>
</dbReference>
<dbReference type="SUPFAM" id="SSF56752">
    <property type="entry name" value="D-aminoacid aminotransferase-like PLP-dependent enzymes"/>
    <property type="match status" value="1"/>
</dbReference>
<keyword evidence="10 16" id="KW-0663">Pyridoxal phosphate</keyword>
<dbReference type="RefSeq" id="WP_114706424.1">
    <property type="nucleotide sequence ID" value="NZ_QDKL01000002.1"/>
</dbReference>
<comment type="pathway">
    <text evidence="4">Amino-acid biosynthesis; L-valine biosynthesis; L-valine from pyruvate: step 4/4.</text>
</comment>
<evidence type="ECO:0000256" key="6">
    <source>
        <dbReference type="ARBA" id="ARBA00009320"/>
    </source>
</evidence>
<dbReference type="Proteomes" id="UP000443582">
    <property type="component" value="Unassembled WGS sequence"/>
</dbReference>
<dbReference type="EC" id="2.6.1.42" evidence="17"/>
<comment type="catalytic activity">
    <reaction evidence="12 17">
        <text>L-valine + 2-oxoglutarate = 3-methyl-2-oxobutanoate + L-glutamate</text>
        <dbReference type="Rhea" id="RHEA:24813"/>
        <dbReference type="ChEBI" id="CHEBI:11851"/>
        <dbReference type="ChEBI" id="CHEBI:16810"/>
        <dbReference type="ChEBI" id="CHEBI:29985"/>
        <dbReference type="ChEBI" id="CHEBI:57762"/>
        <dbReference type="EC" id="2.6.1.42"/>
    </reaction>
</comment>
<evidence type="ECO:0000256" key="16">
    <source>
        <dbReference type="RuleBase" id="RU004516"/>
    </source>
</evidence>
<evidence type="ECO:0000256" key="9">
    <source>
        <dbReference type="ARBA" id="ARBA00022679"/>
    </source>
</evidence>
<keyword evidence="11 17" id="KW-0100">Branched-chain amino acid biosynthesis</keyword>
<evidence type="ECO:0000256" key="14">
    <source>
        <dbReference type="ARBA" id="ARBA00049229"/>
    </source>
</evidence>
<dbReference type="InterPro" id="IPR043132">
    <property type="entry name" value="BCAT-like_C"/>
</dbReference>
<dbReference type="EMBL" id="QDKL01000002">
    <property type="protein sequence ID" value="RZF21357.1"/>
    <property type="molecule type" value="Genomic_DNA"/>
</dbReference>
<evidence type="ECO:0000313" key="19">
    <source>
        <dbReference type="Proteomes" id="UP000443582"/>
    </source>
</evidence>
<dbReference type="InterPro" id="IPR001544">
    <property type="entry name" value="Aminotrans_IV"/>
</dbReference>
<dbReference type="GO" id="GO:0004084">
    <property type="term" value="F:branched-chain-amino-acid transaminase activity"/>
    <property type="evidence" value="ECO:0007669"/>
    <property type="project" value="UniProtKB-EC"/>
</dbReference>
<dbReference type="InterPro" id="IPR043131">
    <property type="entry name" value="BCAT-like_N"/>
</dbReference>
<evidence type="ECO:0000256" key="1">
    <source>
        <dbReference type="ARBA" id="ARBA00001933"/>
    </source>
</evidence>
<comment type="similarity">
    <text evidence="6 15">Belongs to the class-IV pyridoxal-phosphate-dependent aminotransferase family.</text>
</comment>
<dbReference type="Pfam" id="PF01063">
    <property type="entry name" value="Aminotran_4"/>
    <property type="match status" value="1"/>
</dbReference>
<keyword evidence="8 17" id="KW-0028">Amino-acid biosynthesis</keyword>
<evidence type="ECO:0000313" key="18">
    <source>
        <dbReference type="EMBL" id="RZF21357.1"/>
    </source>
</evidence>
<comment type="catalytic activity">
    <reaction evidence="13 17">
        <text>L-isoleucine + 2-oxoglutarate = (S)-3-methyl-2-oxopentanoate + L-glutamate</text>
        <dbReference type="Rhea" id="RHEA:24801"/>
        <dbReference type="ChEBI" id="CHEBI:16810"/>
        <dbReference type="ChEBI" id="CHEBI:29985"/>
        <dbReference type="ChEBI" id="CHEBI:35146"/>
        <dbReference type="ChEBI" id="CHEBI:58045"/>
        <dbReference type="EC" id="2.6.1.42"/>
    </reaction>
</comment>
<protein>
    <recommendedName>
        <fullName evidence="17">Branched-chain-amino-acid aminotransferase</fullName>
        <ecNumber evidence="17">2.6.1.42</ecNumber>
    </recommendedName>
</protein>
<name>A0ABY0IFE2_9BACT</name>
<dbReference type="InterPro" id="IPR036038">
    <property type="entry name" value="Aminotransferase-like"/>
</dbReference>
<comment type="pathway">
    <text evidence="3">Amino-acid biosynthesis; L-isoleucine biosynthesis; L-isoleucine from 2-oxobutanoate: step 4/4.</text>
</comment>
<evidence type="ECO:0000256" key="2">
    <source>
        <dbReference type="ARBA" id="ARBA00003109"/>
    </source>
</evidence>
<evidence type="ECO:0000256" key="8">
    <source>
        <dbReference type="ARBA" id="ARBA00022605"/>
    </source>
</evidence>
<evidence type="ECO:0000256" key="4">
    <source>
        <dbReference type="ARBA" id="ARBA00004931"/>
    </source>
</evidence>
<evidence type="ECO:0000256" key="13">
    <source>
        <dbReference type="ARBA" id="ARBA00048798"/>
    </source>
</evidence>
<comment type="catalytic activity">
    <reaction evidence="14 17">
        <text>L-leucine + 2-oxoglutarate = 4-methyl-2-oxopentanoate + L-glutamate</text>
        <dbReference type="Rhea" id="RHEA:18321"/>
        <dbReference type="ChEBI" id="CHEBI:16810"/>
        <dbReference type="ChEBI" id="CHEBI:17865"/>
        <dbReference type="ChEBI" id="CHEBI:29985"/>
        <dbReference type="ChEBI" id="CHEBI:57427"/>
        <dbReference type="EC" id="2.6.1.42"/>
    </reaction>
</comment>
<evidence type="ECO:0000256" key="3">
    <source>
        <dbReference type="ARBA" id="ARBA00004824"/>
    </source>
</evidence>
<evidence type="ECO:0000256" key="15">
    <source>
        <dbReference type="RuleBase" id="RU004106"/>
    </source>
</evidence>
<organism evidence="18 19">
    <name type="scientific">Halobacteriovorax vibrionivorans</name>
    <dbReference type="NCBI Taxonomy" id="2152716"/>
    <lineage>
        <taxon>Bacteria</taxon>
        <taxon>Pseudomonadati</taxon>
        <taxon>Bdellovibrionota</taxon>
        <taxon>Bacteriovoracia</taxon>
        <taxon>Bacteriovoracales</taxon>
        <taxon>Halobacteriovoraceae</taxon>
        <taxon>Halobacteriovorax</taxon>
    </lineage>
</organism>
<gene>
    <name evidence="18" type="ORF">DAY19_06640</name>
</gene>
<evidence type="ECO:0000256" key="5">
    <source>
        <dbReference type="ARBA" id="ARBA00005072"/>
    </source>
</evidence>
<keyword evidence="19" id="KW-1185">Reference proteome</keyword>
<comment type="cofactor">
    <cofactor evidence="1 16">
        <name>pyridoxal 5'-phosphate</name>
        <dbReference type="ChEBI" id="CHEBI:597326"/>
    </cofactor>
</comment>
<dbReference type="PIRSF" id="PIRSF006468">
    <property type="entry name" value="BCAT1"/>
    <property type="match status" value="1"/>
</dbReference>
<dbReference type="NCBIfam" id="TIGR01123">
    <property type="entry name" value="ilvE_II"/>
    <property type="match status" value="1"/>
</dbReference>
<dbReference type="InterPro" id="IPR033939">
    <property type="entry name" value="BCAT_family"/>
</dbReference>
<dbReference type="InterPro" id="IPR005786">
    <property type="entry name" value="B_amino_transII"/>
</dbReference>
<comment type="pathway">
    <text evidence="5">Amino-acid biosynthesis; L-leucine biosynthesis; L-leucine from 3-methyl-2-oxobutanoate: step 4/4.</text>
</comment>
<accession>A0ABY0IFE2</accession>
<evidence type="ECO:0000256" key="10">
    <source>
        <dbReference type="ARBA" id="ARBA00022898"/>
    </source>
</evidence>
<evidence type="ECO:0000256" key="12">
    <source>
        <dbReference type="ARBA" id="ARBA00048212"/>
    </source>
</evidence>
<dbReference type="PROSITE" id="PS00770">
    <property type="entry name" value="AA_TRANSFER_CLASS_4"/>
    <property type="match status" value="1"/>
</dbReference>
<comment type="function">
    <text evidence="2">Acts on leucine, isoleucine and valine.</text>
</comment>
<evidence type="ECO:0000256" key="11">
    <source>
        <dbReference type="ARBA" id="ARBA00023304"/>
    </source>
</evidence>
<dbReference type="PANTHER" id="PTHR11825:SF44">
    <property type="entry name" value="BRANCHED-CHAIN-AMINO-ACID AMINOTRANSFERASE"/>
    <property type="match status" value="1"/>
</dbReference>
<dbReference type="Gene3D" id="3.20.10.10">
    <property type="entry name" value="D-amino Acid Aminotransferase, subunit A, domain 2"/>
    <property type="match status" value="1"/>
</dbReference>